<gene>
    <name evidence="1" type="ORF">QN277_009437</name>
</gene>
<comment type="caution">
    <text evidence="1">The sequence shown here is derived from an EMBL/GenBank/DDBJ whole genome shotgun (WGS) entry which is preliminary data.</text>
</comment>
<dbReference type="EMBL" id="JAWXYG010000014">
    <property type="protein sequence ID" value="KAK4254000.1"/>
    <property type="molecule type" value="Genomic_DNA"/>
</dbReference>
<sequence>MTVGDGIPKGTIAFEKGFEPCSHIGASCSISHPHFSSCSHLFLSMASSFLYLPKPFLCAPKVTTSSSNRRLVGWFLKLTEFLSVWMSLNKKLLVEFTCQNQLLSLSKSNGRNSLCW</sequence>
<keyword evidence="2" id="KW-1185">Reference proteome</keyword>
<dbReference type="Proteomes" id="UP001293593">
    <property type="component" value="Unassembled WGS sequence"/>
</dbReference>
<name>A0AAE1JM48_9FABA</name>
<accession>A0AAE1JM48</accession>
<dbReference type="AlphaFoldDB" id="A0AAE1JM48"/>
<evidence type="ECO:0000313" key="2">
    <source>
        <dbReference type="Proteomes" id="UP001293593"/>
    </source>
</evidence>
<protein>
    <submittedName>
        <fullName evidence="1">Uncharacterized protein</fullName>
    </submittedName>
</protein>
<organism evidence="1 2">
    <name type="scientific">Acacia crassicarpa</name>
    <name type="common">northern wattle</name>
    <dbReference type="NCBI Taxonomy" id="499986"/>
    <lineage>
        <taxon>Eukaryota</taxon>
        <taxon>Viridiplantae</taxon>
        <taxon>Streptophyta</taxon>
        <taxon>Embryophyta</taxon>
        <taxon>Tracheophyta</taxon>
        <taxon>Spermatophyta</taxon>
        <taxon>Magnoliopsida</taxon>
        <taxon>eudicotyledons</taxon>
        <taxon>Gunneridae</taxon>
        <taxon>Pentapetalae</taxon>
        <taxon>rosids</taxon>
        <taxon>fabids</taxon>
        <taxon>Fabales</taxon>
        <taxon>Fabaceae</taxon>
        <taxon>Caesalpinioideae</taxon>
        <taxon>mimosoid clade</taxon>
        <taxon>Acacieae</taxon>
        <taxon>Acacia</taxon>
    </lineage>
</organism>
<evidence type="ECO:0000313" key="1">
    <source>
        <dbReference type="EMBL" id="KAK4254000.1"/>
    </source>
</evidence>
<reference evidence="1" key="1">
    <citation type="submission" date="2023-10" db="EMBL/GenBank/DDBJ databases">
        <title>Chromosome-level genome of the transformable northern wattle, Acacia crassicarpa.</title>
        <authorList>
            <person name="Massaro I."/>
            <person name="Sinha N.R."/>
            <person name="Poethig S."/>
            <person name="Leichty A.R."/>
        </authorList>
    </citation>
    <scope>NUCLEOTIDE SEQUENCE</scope>
    <source>
        <strain evidence="1">Acra3RX</strain>
        <tissue evidence="1">Leaf</tissue>
    </source>
</reference>
<proteinExistence type="predicted"/>